<protein>
    <recommendedName>
        <fullName evidence="2">CxC1-like cysteine cluster associated with KDZ transposases domain-containing protein</fullName>
    </recommendedName>
</protein>
<proteinExistence type="predicted"/>
<name>V2X657_MONRO</name>
<keyword evidence="4" id="KW-1185">Reference proteome</keyword>
<feature type="compositionally biased region" description="Basic and acidic residues" evidence="1">
    <location>
        <begin position="180"/>
        <end position="197"/>
    </location>
</feature>
<sequence length="197" mass="22125">MTSLNNDPDTSPSVKDVDMATCDESLQLVGESNTLDSMMDDTSYDTPTLTHNIDPQPLYPEPSPTCEKRALRIEKVVETRRNVQSAEDAEYHKQHIIPSCECQLLAQVLVNHGLFPTAPSQPRIAISIHLLDFYQALFEESCDTVTALSNVLQTTYTQHGFPLLNDKVRLLPPSTIHPAETNHHSREERCRTHCDGE</sequence>
<accession>V2X657</accession>
<evidence type="ECO:0000259" key="2">
    <source>
        <dbReference type="Pfam" id="PF18802"/>
    </source>
</evidence>
<dbReference type="OrthoDB" id="3067228at2759"/>
<comment type="caution">
    <text evidence="3">The sequence shown here is derived from an EMBL/GenBank/DDBJ whole genome shotgun (WGS) entry which is preliminary data.</text>
</comment>
<evidence type="ECO:0000313" key="3">
    <source>
        <dbReference type="EMBL" id="ESK89257.1"/>
    </source>
</evidence>
<evidence type="ECO:0000256" key="1">
    <source>
        <dbReference type="SAM" id="MobiDB-lite"/>
    </source>
</evidence>
<reference evidence="3 4" key="1">
    <citation type="journal article" date="2014" name="BMC Genomics">
        <title>Genome and secretome analysis of the hemibiotrophic fungal pathogen, Moniliophthora roreri, which causes frosty pod rot disease of cacao: mechanisms of the biotrophic and necrotrophic phases.</title>
        <authorList>
            <person name="Meinhardt L.W."/>
            <person name="Costa G.G.L."/>
            <person name="Thomazella D.P.T."/>
            <person name="Teixeira P.J.P.L."/>
            <person name="Carazzolle M.F."/>
            <person name="Schuster S.C."/>
            <person name="Carlson J.E."/>
            <person name="Guiltinan M.J."/>
            <person name="Mieczkowski P."/>
            <person name="Farmer A."/>
            <person name="Ramaraj T."/>
            <person name="Crozier J."/>
            <person name="Davis R.E."/>
            <person name="Shao J."/>
            <person name="Melnick R.L."/>
            <person name="Pereira G.A.G."/>
            <person name="Bailey B.A."/>
        </authorList>
    </citation>
    <scope>NUCLEOTIDE SEQUENCE [LARGE SCALE GENOMIC DNA]</scope>
    <source>
        <strain evidence="3 4">MCA 2997</strain>
    </source>
</reference>
<gene>
    <name evidence="3" type="ORF">Moror_5142</name>
</gene>
<dbReference type="STRING" id="1381753.V2X657"/>
<dbReference type="EMBL" id="AWSO01000571">
    <property type="protein sequence ID" value="ESK89257.1"/>
    <property type="molecule type" value="Genomic_DNA"/>
</dbReference>
<dbReference type="Proteomes" id="UP000017559">
    <property type="component" value="Unassembled WGS sequence"/>
</dbReference>
<dbReference type="InterPro" id="IPR041320">
    <property type="entry name" value="CxC1"/>
</dbReference>
<dbReference type="Pfam" id="PF18802">
    <property type="entry name" value="CxC1"/>
    <property type="match status" value="1"/>
</dbReference>
<evidence type="ECO:0000313" key="4">
    <source>
        <dbReference type="Proteomes" id="UP000017559"/>
    </source>
</evidence>
<dbReference type="AlphaFoldDB" id="V2X657"/>
<feature type="region of interest" description="Disordered" evidence="1">
    <location>
        <begin position="174"/>
        <end position="197"/>
    </location>
</feature>
<feature type="domain" description="CxC1-like cysteine cluster associated with KDZ transposases" evidence="2">
    <location>
        <begin position="78"/>
        <end position="147"/>
    </location>
</feature>
<organism evidence="3 4">
    <name type="scientific">Moniliophthora roreri (strain MCA 2997)</name>
    <name type="common">Cocoa frosty pod rot fungus</name>
    <name type="synonym">Crinipellis roreri</name>
    <dbReference type="NCBI Taxonomy" id="1381753"/>
    <lineage>
        <taxon>Eukaryota</taxon>
        <taxon>Fungi</taxon>
        <taxon>Dikarya</taxon>
        <taxon>Basidiomycota</taxon>
        <taxon>Agaricomycotina</taxon>
        <taxon>Agaricomycetes</taxon>
        <taxon>Agaricomycetidae</taxon>
        <taxon>Agaricales</taxon>
        <taxon>Marasmiineae</taxon>
        <taxon>Marasmiaceae</taxon>
        <taxon>Moniliophthora</taxon>
    </lineage>
</organism>
<dbReference type="KEGG" id="mrr:Moror_5142"/>
<dbReference type="HOGENOM" id="CLU_1384467_0_0_1"/>